<evidence type="ECO:0000313" key="3">
    <source>
        <dbReference type="Proteomes" id="UP000270094"/>
    </source>
</evidence>
<feature type="signal peptide" evidence="1">
    <location>
        <begin position="1"/>
        <end position="20"/>
    </location>
</feature>
<feature type="chain" id="PRO_5018318954" description="Lipid-binding serum glycoprotein N-terminal domain-containing protein" evidence="1">
    <location>
        <begin position="21"/>
        <end position="103"/>
    </location>
</feature>
<proteinExistence type="predicted"/>
<name>A0A3P7IWY8_STRVU</name>
<keyword evidence="1" id="KW-0732">Signal</keyword>
<organism evidence="2 3">
    <name type="scientific">Strongylus vulgaris</name>
    <name type="common">Blood worm</name>
    <dbReference type="NCBI Taxonomy" id="40348"/>
    <lineage>
        <taxon>Eukaryota</taxon>
        <taxon>Metazoa</taxon>
        <taxon>Ecdysozoa</taxon>
        <taxon>Nematoda</taxon>
        <taxon>Chromadorea</taxon>
        <taxon>Rhabditida</taxon>
        <taxon>Rhabditina</taxon>
        <taxon>Rhabditomorpha</taxon>
        <taxon>Strongyloidea</taxon>
        <taxon>Strongylidae</taxon>
        <taxon>Strongylus</taxon>
    </lineage>
</organism>
<dbReference type="AlphaFoldDB" id="A0A3P7IWY8"/>
<accession>A0A3P7IWY8</accession>
<dbReference type="Proteomes" id="UP000270094">
    <property type="component" value="Unassembled WGS sequence"/>
</dbReference>
<dbReference type="EMBL" id="UYYB01099635">
    <property type="protein sequence ID" value="VDM77600.1"/>
    <property type="molecule type" value="Genomic_DNA"/>
</dbReference>
<protein>
    <recommendedName>
        <fullName evidence="4">Lipid-binding serum glycoprotein N-terminal domain-containing protein</fullName>
    </recommendedName>
</protein>
<keyword evidence="3" id="KW-1185">Reference proteome</keyword>
<evidence type="ECO:0000313" key="2">
    <source>
        <dbReference type="EMBL" id="VDM77600.1"/>
    </source>
</evidence>
<reference evidence="2 3" key="1">
    <citation type="submission" date="2018-11" db="EMBL/GenBank/DDBJ databases">
        <authorList>
            <consortium name="Pathogen Informatics"/>
        </authorList>
    </citation>
    <scope>NUCLEOTIDE SEQUENCE [LARGE SCALE GENOMIC DNA]</scope>
</reference>
<sequence length="103" mass="11313">MLVHYEILIYFLPLLGGALAQGQVVIDPGLMPARQPIQNILGGVYSNNITLFFRNSPYRVTSDLTVEFGATLTIETGVQIYFDTGVGLKVKGTLRAIVSCYFL</sequence>
<evidence type="ECO:0008006" key="4">
    <source>
        <dbReference type="Google" id="ProtNLM"/>
    </source>
</evidence>
<evidence type="ECO:0000256" key="1">
    <source>
        <dbReference type="SAM" id="SignalP"/>
    </source>
</evidence>
<gene>
    <name evidence="2" type="ORF">SVUK_LOCUS12598</name>
</gene>
<dbReference type="OrthoDB" id="536948at2759"/>